<feature type="compositionally biased region" description="Low complexity" evidence="1">
    <location>
        <begin position="75"/>
        <end position="92"/>
    </location>
</feature>
<gene>
    <name evidence="3" type="ORF">SOCE26_068630</name>
</gene>
<accession>A0A2L0F1K7</accession>
<keyword evidence="2" id="KW-0732">Signal</keyword>
<name>A0A2L0F1K7_SORCE</name>
<sequence length="361" mass="38388">MSYTARVLTVPPPTRPPHRKLALAALLAACACQPAPAPSSPQDADAPQPPAPGDAAPAGQPPAPPGQPPAPPPRDTAAPPAQAAAGSAARATLEARTPVKLAPPPFGEALFRPAPGGGAAAPRLVKLSEKKNTITDEAEWFTRNGVALPLLQVPDSPWSGPGPLPASVPTWYRPTWSRGLIQLVKAIDHGDHLALFYGPSPIDGRFLAILDEARRVVAFFDFESFLAPTESEPNDAAFVRGELRWAEVKDGVLYVATGHRTYAASSKGKNAYLSALDLASGQLLWQSAPLVCNAGNFVLRGDHLLCGYGFTAEPDFLYVLERTTGKITSKIPLKSGPDVLIEKDGKLFVRTYDTDYVFEIR</sequence>
<evidence type="ECO:0000256" key="2">
    <source>
        <dbReference type="SAM" id="SignalP"/>
    </source>
</evidence>
<dbReference type="Proteomes" id="UP000238348">
    <property type="component" value="Chromosome"/>
</dbReference>
<evidence type="ECO:0008006" key="5">
    <source>
        <dbReference type="Google" id="ProtNLM"/>
    </source>
</evidence>
<feature type="region of interest" description="Disordered" evidence="1">
    <location>
        <begin position="33"/>
        <end position="92"/>
    </location>
</feature>
<evidence type="ECO:0000256" key="1">
    <source>
        <dbReference type="SAM" id="MobiDB-lite"/>
    </source>
</evidence>
<organism evidence="3 4">
    <name type="scientific">Sorangium cellulosum</name>
    <name type="common">Polyangium cellulosum</name>
    <dbReference type="NCBI Taxonomy" id="56"/>
    <lineage>
        <taxon>Bacteria</taxon>
        <taxon>Pseudomonadati</taxon>
        <taxon>Myxococcota</taxon>
        <taxon>Polyangia</taxon>
        <taxon>Polyangiales</taxon>
        <taxon>Polyangiaceae</taxon>
        <taxon>Sorangium</taxon>
    </lineage>
</organism>
<feature type="signal peptide" evidence="2">
    <location>
        <begin position="1"/>
        <end position="37"/>
    </location>
</feature>
<feature type="compositionally biased region" description="Pro residues" evidence="1">
    <location>
        <begin position="59"/>
        <end position="74"/>
    </location>
</feature>
<dbReference type="InterPro" id="IPR015943">
    <property type="entry name" value="WD40/YVTN_repeat-like_dom_sf"/>
</dbReference>
<dbReference type="Gene3D" id="2.130.10.10">
    <property type="entry name" value="YVTN repeat-like/Quinoprotein amine dehydrogenase"/>
    <property type="match status" value="1"/>
</dbReference>
<dbReference type="PROSITE" id="PS51257">
    <property type="entry name" value="PROKAR_LIPOPROTEIN"/>
    <property type="match status" value="1"/>
</dbReference>
<dbReference type="SUPFAM" id="SSF50998">
    <property type="entry name" value="Quinoprotein alcohol dehydrogenase-like"/>
    <property type="match status" value="1"/>
</dbReference>
<protein>
    <recommendedName>
        <fullName evidence="5">Secreted protein</fullName>
    </recommendedName>
</protein>
<feature type="chain" id="PRO_5014610289" description="Secreted protein" evidence="2">
    <location>
        <begin position="38"/>
        <end position="361"/>
    </location>
</feature>
<reference evidence="3 4" key="1">
    <citation type="submission" date="2015-09" db="EMBL/GenBank/DDBJ databases">
        <title>Sorangium comparison.</title>
        <authorList>
            <person name="Zaburannyi N."/>
            <person name="Bunk B."/>
            <person name="Overmann J."/>
            <person name="Mueller R."/>
        </authorList>
    </citation>
    <scope>NUCLEOTIDE SEQUENCE [LARGE SCALE GENOMIC DNA]</scope>
    <source>
        <strain evidence="3 4">So ce26</strain>
    </source>
</reference>
<evidence type="ECO:0000313" key="3">
    <source>
        <dbReference type="EMBL" id="AUX45381.1"/>
    </source>
</evidence>
<dbReference type="EMBL" id="CP012673">
    <property type="protein sequence ID" value="AUX45381.1"/>
    <property type="molecule type" value="Genomic_DNA"/>
</dbReference>
<feature type="compositionally biased region" description="Low complexity" evidence="1">
    <location>
        <begin position="33"/>
        <end position="46"/>
    </location>
</feature>
<proteinExistence type="predicted"/>
<dbReference type="InterPro" id="IPR011047">
    <property type="entry name" value="Quinoprotein_ADH-like_sf"/>
</dbReference>
<dbReference type="AlphaFoldDB" id="A0A2L0F1K7"/>
<evidence type="ECO:0000313" key="4">
    <source>
        <dbReference type="Proteomes" id="UP000238348"/>
    </source>
</evidence>